<reference evidence="1" key="1">
    <citation type="submission" date="2022-07" db="EMBL/GenBank/DDBJ databases">
        <title>Genome Sequence of Lecanicillium saksenae.</title>
        <authorList>
            <person name="Buettner E."/>
        </authorList>
    </citation>
    <scope>NUCLEOTIDE SEQUENCE</scope>
    <source>
        <strain evidence="1">VT-O1</strain>
    </source>
</reference>
<dbReference type="EMBL" id="JANAKD010000209">
    <property type="protein sequence ID" value="KAJ3496224.1"/>
    <property type="molecule type" value="Genomic_DNA"/>
</dbReference>
<evidence type="ECO:0000313" key="1">
    <source>
        <dbReference type="EMBL" id="KAJ3496224.1"/>
    </source>
</evidence>
<gene>
    <name evidence="1" type="ORF">NLG97_g2818</name>
</gene>
<protein>
    <submittedName>
        <fullName evidence="1">Uncharacterized protein</fullName>
    </submittedName>
</protein>
<organism evidence="1 2">
    <name type="scientific">Lecanicillium saksenae</name>
    <dbReference type="NCBI Taxonomy" id="468837"/>
    <lineage>
        <taxon>Eukaryota</taxon>
        <taxon>Fungi</taxon>
        <taxon>Dikarya</taxon>
        <taxon>Ascomycota</taxon>
        <taxon>Pezizomycotina</taxon>
        <taxon>Sordariomycetes</taxon>
        <taxon>Hypocreomycetidae</taxon>
        <taxon>Hypocreales</taxon>
        <taxon>Cordycipitaceae</taxon>
        <taxon>Lecanicillium</taxon>
    </lineage>
</organism>
<comment type="caution">
    <text evidence="1">The sequence shown here is derived from an EMBL/GenBank/DDBJ whole genome shotgun (WGS) entry which is preliminary data.</text>
</comment>
<accession>A0ACC1R2H8</accession>
<sequence length="905" mass="102237">MNNFTWAPRHESSRQSGANDTTNVVIGMNQLRLSSQSHVTAIDHTFEQGSASPTITLDHLATTGALVPLQSTLPSSPTNQERPGTVTPRIPKTRHELQDEELPDDKLNAASFQRAFSDTKALVQELELALSSSPLHLETASIMHELHAQATTLAQFQTAPTRKIGIVGDAGVGKSSLLNSLLDYDGFVRTSSNGGACTWVPTEFHFHGLPTFSIEVDLFDVKELVDQLFQLLQFYRHFHLNQSEIDDNAERSYNEKRAQLAADTFNSMFGNRTPAQQFLLEQPESLIKREFMSLIQELRPHSSNMSKFDLPQEACADELRLLSTATSDSNARCAWPYIRRIKVYSSAHILSKGLVLVDLPGLRDLNSTRSHITERYLRQCHDVFAVCDISRATTDQSVQDILNMAMRLPEANFGIICTKSDAIVNSEARHDWRGAKGQQVKQMMDRIDADKKSLHDLKYKVNQWGQDDDDEDANTIREILRQKRQVEKQLKVHKFELDAFLIRSRNELVSAKLRDTYTETMLDGELQVFCVSNHIYKEKRNLPKDEALRYLELSGILKLRKYCISVVSESQYRSVSRFMRDEVPAVVDRVDVWLQSGSDTIDAERKLAVIQTLDNMERVLSSAFLRRGSPLNLMSREIYQHFLAHIYDRRSVAAWSAGAAAAGRSWGTWAWNTYAAFCRRYGNYSTPAVGFHDWNQEALQSMVDQLATPWVALEEHMRIQQDVISAFIGSQAESASESLEVALENNLHTLAPLRQAILNEQRLLTHNLDSAFAKKLHVDSFSGLRTSFFGVAMESTYMACNLESGNGMYARRKAIMNGKLSQNSLFLNLLSDMKDGFTTLADSLQSNVTAAVDSYLTAVHSTLDMVRNENAALESQRDLEFHSRVRNAVEKAKRELQTIRDQIED</sequence>
<proteinExistence type="predicted"/>
<keyword evidence="2" id="KW-1185">Reference proteome</keyword>
<evidence type="ECO:0000313" key="2">
    <source>
        <dbReference type="Proteomes" id="UP001148737"/>
    </source>
</evidence>
<dbReference type="Proteomes" id="UP001148737">
    <property type="component" value="Unassembled WGS sequence"/>
</dbReference>
<name>A0ACC1R2H8_9HYPO</name>